<accession>A0A202E9M9</accession>
<sequence length="99" mass="11182">MRAKREFRNRDGTEVAVLDELVDRADDGMTVLEIRAAVETDIDGLEEALSRLKSDGLIDVEQDGQQTVIKPNDRVVPDDPVDEETDESLVERLRDRFGL</sequence>
<evidence type="ECO:0000313" key="2">
    <source>
        <dbReference type="Proteomes" id="UP000196084"/>
    </source>
</evidence>
<dbReference type="EMBL" id="MWPH01000002">
    <property type="protein sequence ID" value="OVE84929.1"/>
    <property type="molecule type" value="Genomic_DNA"/>
</dbReference>
<dbReference type="SUPFAM" id="SSF46785">
    <property type="entry name" value="Winged helix' DNA-binding domain"/>
    <property type="match status" value="1"/>
</dbReference>
<evidence type="ECO:0000313" key="1">
    <source>
        <dbReference type="EMBL" id="OVE84929.1"/>
    </source>
</evidence>
<dbReference type="InterPro" id="IPR045490">
    <property type="entry name" value="DUF6432"/>
</dbReference>
<keyword evidence="2" id="KW-1185">Reference proteome</keyword>
<proteinExistence type="predicted"/>
<comment type="caution">
    <text evidence="1">The sequence shown here is derived from an EMBL/GenBank/DDBJ whole genome shotgun (WGS) entry which is preliminary data.</text>
</comment>
<name>A0A202E9M9_9EURY</name>
<protein>
    <submittedName>
        <fullName evidence="1">MarR family transcriptional regulator</fullName>
    </submittedName>
</protein>
<reference evidence="1 2" key="1">
    <citation type="submission" date="2017-02" db="EMBL/GenBank/DDBJ databases">
        <title>Natronthermophilus aegyptiacus gen. nov.,sp. nov., an aerobic, extremely halophilic alkalithermophilic archaeon isolated from the athalassohaline Wadi An Natrun, Egypt.</title>
        <authorList>
            <person name="Zhao B."/>
        </authorList>
    </citation>
    <scope>NUCLEOTIDE SEQUENCE [LARGE SCALE GENOMIC DNA]</scope>
    <source>
        <strain evidence="1 2">CGMCC 1.3597</strain>
    </source>
</reference>
<dbReference type="AlphaFoldDB" id="A0A202E9M9"/>
<organism evidence="1 2">
    <name type="scientific">Natronolimnobius baerhuensis</name>
    <dbReference type="NCBI Taxonomy" id="253108"/>
    <lineage>
        <taxon>Archaea</taxon>
        <taxon>Methanobacteriati</taxon>
        <taxon>Methanobacteriota</taxon>
        <taxon>Stenosarchaea group</taxon>
        <taxon>Halobacteria</taxon>
        <taxon>Halobacteriales</taxon>
        <taxon>Natrialbaceae</taxon>
        <taxon>Natronolimnobius</taxon>
    </lineage>
</organism>
<gene>
    <name evidence="1" type="ORF">B2G88_11230</name>
</gene>
<dbReference type="RefSeq" id="WP_054862466.1">
    <property type="nucleotide sequence ID" value="NZ_MWPH01000002.1"/>
</dbReference>
<dbReference type="OrthoDB" id="306709at2157"/>
<dbReference type="InterPro" id="IPR036390">
    <property type="entry name" value="WH_DNA-bd_sf"/>
</dbReference>
<dbReference type="Pfam" id="PF20024">
    <property type="entry name" value="DUF6432"/>
    <property type="match status" value="1"/>
</dbReference>
<dbReference type="Proteomes" id="UP000196084">
    <property type="component" value="Unassembled WGS sequence"/>
</dbReference>